<reference evidence="11" key="3">
    <citation type="submission" date="2015-04" db="UniProtKB">
        <authorList>
            <consortium name="EnsemblPlants"/>
        </authorList>
    </citation>
    <scope>IDENTIFICATION</scope>
</reference>
<dbReference type="InterPro" id="IPR036855">
    <property type="entry name" value="Znf_CCCH_sf"/>
</dbReference>
<dbReference type="SMART" id="SM00360">
    <property type="entry name" value="RRM"/>
    <property type="match status" value="1"/>
</dbReference>
<dbReference type="GO" id="GO:0071006">
    <property type="term" value="C:U2-type catalytic step 1 spliceosome"/>
    <property type="evidence" value="ECO:0007669"/>
    <property type="project" value="TreeGrafter"/>
</dbReference>
<dbReference type="GO" id="GO:0000974">
    <property type="term" value="C:Prp19 complex"/>
    <property type="evidence" value="ECO:0007669"/>
    <property type="project" value="TreeGrafter"/>
</dbReference>
<dbReference type="eggNOG" id="KOG0153">
    <property type="taxonomic scope" value="Eukaryota"/>
</dbReference>
<keyword evidence="4 6" id="KW-0694">RNA-binding</keyword>
<feature type="compositionally biased region" description="Pro residues" evidence="8">
    <location>
        <begin position="370"/>
        <end position="391"/>
    </location>
</feature>
<dbReference type="PANTHER" id="PTHR14089:SF6">
    <property type="entry name" value="PRE-MRNA-SPLICING FACTOR RBM22"/>
    <property type="match status" value="1"/>
</dbReference>
<dbReference type="FunFam" id="4.10.1000.10:FF:000036">
    <property type="entry name" value="Zinc finger CCCH domain-containing protein 4"/>
    <property type="match status" value="1"/>
</dbReference>
<feature type="zinc finger region" description="C3H1-type" evidence="7">
    <location>
        <begin position="98"/>
        <end position="125"/>
    </location>
</feature>
<feature type="compositionally biased region" description="Low complexity" evidence="8">
    <location>
        <begin position="392"/>
        <end position="422"/>
    </location>
</feature>
<dbReference type="InterPro" id="IPR000571">
    <property type="entry name" value="Znf_CCCH"/>
</dbReference>
<evidence type="ECO:0000256" key="1">
    <source>
        <dbReference type="ARBA" id="ARBA00022723"/>
    </source>
</evidence>
<evidence type="ECO:0000259" key="10">
    <source>
        <dbReference type="PROSITE" id="PS50103"/>
    </source>
</evidence>
<dbReference type="GO" id="GO:0003677">
    <property type="term" value="F:DNA binding"/>
    <property type="evidence" value="ECO:0007669"/>
    <property type="project" value="UniProtKB-KW"/>
</dbReference>
<dbReference type="STRING" id="77586.A0A0D9WXP3"/>
<dbReference type="InterPro" id="IPR000504">
    <property type="entry name" value="RRM_dom"/>
</dbReference>
<feature type="domain" description="C3H1-type" evidence="10">
    <location>
        <begin position="98"/>
        <end position="125"/>
    </location>
</feature>
<reference evidence="11 12" key="1">
    <citation type="submission" date="2012-08" db="EMBL/GenBank/DDBJ databases">
        <title>Oryza genome evolution.</title>
        <authorList>
            <person name="Wing R.A."/>
        </authorList>
    </citation>
    <scope>NUCLEOTIDE SEQUENCE</scope>
</reference>
<sequence length="422" mass="46942">MAHRLLRDAQADGWERSDFPIICESCLGDNPYVRMVRDTALAINSNDAIPRSDVNREYFAEEHDRKARAGIDYDTSHGKARPNDTILKLQRTAPYYKRNRAHVCSFYVRGECTRGAECPYRHEMPETGELSQQNIKDRYYGVNDPVALKLLGKAGEMPSLTPPDDESIRTLYIGGLDSRITEQDLRDQFYAHGEIESIRMVLQRACAFVTYTTREGAEKAAEELANKLVIKGVRLKLMWGKPQAPKPEEDEAARQGHVAHGGMLPRAVISQQQSGDQPQPPGMESQQQAASASYYFNIPAPPAAERALYPSMDPQRMGALVKSQEGDSKPGQQQAGQAQASSSSGQSYPVPPPYYHGQYPPYYPPYGGYMPPPRMPYPQPPQYPPYQPMLAPPAQSQASSSQQPAAGTQQQAQVPQQQTTQN</sequence>
<evidence type="ECO:0008006" key="13">
    <source>
        <dbReference type="Google" id="ProtNLM"/>
    </source>
</evidence>
<dbReference type="FunFam" id="3.30.70.330:FF:000347">
    <property type="entry name" value="Zinc finger CCCH domain-containing protein 40"/>
    <property type="match status" value="1"/>
</dbReference>
<evidence type="ECO:0000256" key="6">
    <source>
        <dbReference type="PROSITE-ProRule" id="PRU00176"/>
    </source>
</evidence>
<evidence type="ECO:0000313" key="11">
    <source>
        <dbReference type="EnsemblPlants" id="LPERR07G08840.1"/>
    </source>
</evidence>
<dbReference type="InterPro" id="IPR012677">
    <property type="entry name" value="Nucleotide-bd_a/b_plait_sf"/>
</dbReference>
<dbReference type="GO" id="GO:0008270">
    <property type="term" value="F:zinc ion binding"/>
    <property type="evidence" value="ECO:0007669"/>
    <property type="project" value="UniProtKB-KW"/>
</dbReference>
<keyword evidence="1 7" id="KW-0479">Metal-binding</keyword>
<dbReference type="InterPro" id="IPR032297">
    <property type="entry name" value="Torus"/>
</dbReference>
<dbReference type="PROSITE" id="PS50102">
    <property type="entry name" value="RRM"/>
    <property type="match status" value="1"/>
</dbReference>
<reference evidence="12" key="2">
    <citation type="submission" date="2013-12" db="EMBL/GenBank/DDBJ databases">
        <authorList>
            <person name="Yu Y."/>
            <person name="Lee S."/>
            <person name="de Baynast K."/>
            <person name="Wissotski M."/>
            <person name="Liu L."/>
            <person name="Talag J."/>
            <person name="Goicoechea J."/>
            <person name="Angelova A."/>
            <person name="Jetty R."/>
            <person name="Kudrna D."/>
            <person name="Golser W."/>
            <person name="Rivera L."/>
            <person name="Zhang J."/>
            <person name="Wing R."/>
        </authorList>
    </citation>
    <scope>NUCLEOTIDE SEQUENCE</scope>
</reference>
<feature type="region of interest" description="Disordered" evidence="8">
    <location>
        <begin position="270"/>
        <end position="290"/>
    </location>
</feature>
<dbReference type="HOGENOM" id="CLU_027112_2_0_1"/>
<feature type="domain" description="RRM" evidence="9">
    <location>
        <begin position="169"/>
        <end position="242"/>
    </location>
</feature>
<evidence type="ECO:0000256" key="4">
    <source>
        <dbReference type="ARBA" id="ARBA00022884"/>
    </source>
</evidence>
<dbReference type="GO" id="GO:0017070">
    <property type="term" value="F:U6 snRNA binding"/>
    <property type="evidence" value="ECO:0007669"/>
    <property type="project" value="TreeGrafter"/>
</dbReference>
<dbReference type="Gene3D" id="3.30.70.330">
    <property type="match status" value="1"/>
</dbReference>
<dbReference type="PANTHER" id="PTHR14089">
    <property type="entry name" value="PRE-MRNA-SPLICING FACTOR RBM22"/>
    <property type="match status" value="1"/>
</dbReference>
<dbReference type="SUPFAM" id="SSF90229">
    <property type="entry name" value="CCCH zinc finger"/>
    <property type="match status" value="1"/>
</dbReference>
<dbReference type="Gene3D" id="4.10.1000.10">
    <property type="entry name" value="Zinc finger, CCCH-type"/>
    <property type="match status" value="1"/>
</dbReference>
<feature type="compositionally biased region" description="Low complexity" evidence="8">
    <location>
        <begin position="355"/>
        <end position="369"/>
    </location>
</feature>
<organism evidence="11 12">
    <name type="scientific">Leersia perrieri</name>
    <dbReference type="NCBI Taxonomy" id="77586"/>
    <lineage>
        <taxon>Eukaryota</taxon>
        <taxon>Viridiplantae</taxon>
        <taxon>Streptophyta</taxon>
        <taxon>Embryophyta</taxon>
        <taxon>Tracheophyta</taxon>
        <taxon>Spermatophyta</taxon>
        <taxon>Magnoliopsida</taxon>
        <taxon>Liliopsida</taxon>
        <taxon>Poales</taxon>
        <taxon>Poaceae</taxon>
        <taxon>BOP clade</taxon>
        <taxon>Oryzoideae</taxon>
        <taxon>Oryzeae</taxon>
        <taxon>Oryzinae</taxon>
        <taxon>Leersia</taxon>
    </lineage>
</organism>
<dbReference type="Gramene" id="LPERR07G08840.1">
    <property type="protein sequence ID" value="LPERR07G08840.1"/>
    <property type="gene ID" value="LPERR07G08840"/>
</dbReference>
<keyword evidence="3 7" id="KW-0862">Zinc</keyword>
<dbReference type="EnsemblPlants" id="LPERR07G08840.1">
    <property type="protein sequence ID" value="LPERR07G08840.1"/>
    <property type="gene ID" value="LPERR07G08840"/>
</dbReference>
<dbReference type="SMART" id="SM00356">
    <property type="entry name" value="ZnF_C3H1"/>
    <property type="match status" value="1"/>
</dbReference>
<evidence type="ECO:0000313" key="12">
    <source>
        <dbReference type="Proteomes" id="UP000032180"/>
    </source>
</evidence>
<proteinExistence type="predicted"/>
<dbReference type="Pfam" id="PF00076">
    <property type="entry name" value="RRM_1"/>
    <property type="match status" value="1"/>
</dbReference>
<dbReference type="GO" id="GO:0036002">
    <property type="term" value="F:pre-mRNA binding"/>
    <property type="evidence" value="ECO:0007669"/>
    <property type="project" value="TreeGrafter"/>
</dbReference>
<feature type="region of interest" description="Disordered" evidence="8">
    <location>
        <begin position="319"/>
        <end position="422"/>
    </location>
</feature>
<dbReference type="InterPro" id="IPR035979">
    <property type="entry name" value="RBD_domain_sf"/>
</dbReference>
<evidence type="ECO:0000256" key="7">
    <source>
        <dbReference type="PROSITE-ProRule" id="PRU00723"/>
    </source>
</evidence>
<evidence type="ECO:0000256" key="5">
    <source>
        <dbReference type="ARBA" id="ARBA00023125"/>
    </source>
</evidence>
<dbReference type="Proteomes" id="UP000032180">
    <property type="component" value="Chromosome 7"/>
</dbReference>
<dbReference type="AlphaFoldDB" id="A0A0D9WXP3"/>
<protein>
    <recommendedName>
        <fullName evidence="13">C3H1-type domain-containing protein</fullName>
    </recommendedName>
</protein>
<name>A0A0D9WXP3_9ORYZ</name>
<evidence type="ECO:0000256" key="8">
    <source>
        <dbReference type="SAM" id="MobiDB-lite"/>
    </source>
</evidence>
<dbReference type="PROSITE" id="PS50103">
    <property type="entry name" value="ZF_C3H1"/>
    <property type="match status" value="1"/>
</dbReference>
<accession>A0A0D9WXP3</accession>
<dbReference type="Pfam" id="PF16131">
    <property type="entry name" value="Torus"/>
    <property type="match status" value="1"/>
</dbReference>
<keyword evidence="2 7" id="KW-0863">Zinc-finger</keyword>
<dbReference type="InterPro" id="IPR039171">
    <property type="entry name" value="Cwc2/Slt11"/>
</dbReference>
<dbReference type="SUPFAM" id="SSF54928">
    <property type="entry name" value="RNA-binding domain, RBD"/>
    <property type="match status" value="1"/>
</dbReference>
<evidence type="ECO:0000256" key="2">
    <source>
        <dbReference type="ARBA" id="ARBA00022771"/>
    </source>
</evidence>
<keyword evidence="5" id="KW-0238">DNA-binding</keyword>
<evidence type="ECO:0000256" key="3">
    <source>
        <dbReference type="ARBA" id="ARBA00022833"/>
    </source>
</evidence>
<dbReference type="GO" id="GO:0071007">
    <property type="term" value="C:U2-type catalytic step 2 spliceosome"/>
    <property type="evidence" value="ECO:0007669"/>
    <property type="project" value="TreeGrafter"/>
</dbReference>
<feature type="compositionally biased region" description="Low complexity" evidence="8">
    <location>
        <begin position="331"/>
        <end position="348"/>
    </location>
</feature>
<evidence type="ECO:0000259" key="9">
    <source>
        <dbReference type="PROSITE" id="PS50102"/>
    </source>
</evidence>
<dbReference type="CDD" id="cd12224">
    <property type="entry name" value="RRM_RBM22"/>
    <property type="match status" value="1"/>
</dbReference>
<keyword evidence="12" id="KW-1185">Reference proteome</keyword>